<dbReference type="OMA" id="PAPAENC"/>
<feature type="compositionally biased region" description="Basic and acidic residues" evidence="1">
    <location>
        <begin position="121"/>
        <end position="131"/>
    </location>
</feature>
<evidence type="ECO:0000313" key="2">
    <source>
        <dbReference type="EMBL" id="KAG0530722.1"/>
    </source>
</evidence>
<dbReference type="EMBL" id="CM027684">
    <property type="protein sequence ID" value="KAG0530723.1"/>
    <property type="molecule type" value="Genomic_DNA"/>
</dbReference>
<reference evidence="2" key="1">
    <citation type="journal article" date="2019" name="BMC Genomics">
        <title>A new reference genome for Sorghum bicolor reveals high levels of sequence similarity between sweet and grain genotypes: implications for the genetics of sugar metabolism.</title>
        <authorList>
            <person name="Cooper E.A."/>
            <person name="Brenton Z.W."/>
            <person name="Flinn B.S."/>
            <person name="Jenkins J."/>
            <person name="Shu S."/>
            <person name="Flowers D."/>
            <person name="Luo F."/>
            <person name="Wang Y."/>
            <person name="Xia P."/>
            <person name="Barry K."/>
            <person name="Daum C."/>
            <person name="Lipzen A."/>
            <person name="Yoshinaga Y."/>
            <person name="Schmutz J."/>
            <person name="Saski C."/>
            <person name="Vermerris W."/>
            <person name="Kresovich S."/>
        </authorList>
    </citation>
    <scope>NUCLEOTIDE SEQUENCE</scope>
</reference>
<dbReference type="KEGG" id="sbi:8079143"/>
<protein>
    <submittedName>
        <fullName evidence="2">Uncharacterized protein</fullName>
    </submittedName>
</protein>
<sequence>MNLHQDMDREQMRMAILNQEQIFRQQVHELHRLYHVQKQLMQQSQRVALVSHGPVVVDVKPQLDIWCGEKVTTKPQQQIISFTSCNKATKPAPASAMAEECNLVLTLATGPSSSSSNSSYDAERQQGERFKASSNCDSGATKVASTSTDSEMARFREVDVAKPARLHGEVCRRMDEMGLGPLMYQCLSLKMV</sequence>
<feature type="compositionally biased region" description="Polar residues" evidence="1">
    <location>
        <begin position="132"/>
        <end position="148"/>
    </location>
</feature>
<evidence type="ECO:0000256" key="1">
    <source>
        <dbReference type="SAM" id="MobiDB-lite"/>
    </source>
</evidence>
<dbReference type="Proteomes" id="UP000807115">
    <property type="component" value="Chromosome 5"/>
</dbReference>
<name>A0A921R145_SORBI</name>
<gene>
    <name evidence="2" type="ORF">BDA96_05G211300</name>
</gene>
<feature type="region of interest" description="Disordered" evidence="1">
    <location>
        <begin position="109"/>
        <end position="148"/>
    </location>
</feature>
<dbReference type="PANTHER" id="PTHR33167">
    <property type="entry name" value="TRANSCRIPTION FACTOR, PUTATIVE (DUF863)-RELATED"/>
    <property type="match status" value="1"/>
</dbReference>
<reference evidence="2" key="2">
    <citation type="submission" date="2020-10" db="EMBL/GenBank/DDBJ databases">
        <authorList>
            <person name="Cooper E.A."/>
            <person name="Brenton Z.W."/>
            <person name="Flinn B.S."/>
            <person name="Jenkins J."/>
            <person name="Shu S."/>
            <person name="Flowers D."/>
            <person name="Luo F."/>
            <person name="Wang Y."/>
            <person name="Xia P."/>
            <person name="Barry K."/>
            <person name="Daum C."/>
            <person name="Lipzen A."/>
            <person name="Yoshinaga Y."/>
            <person name="Schmutz J."/>
            <person name="Saski C."/>
            <person name="Vermerris W."/>
            <person name="Kresovich S."/>
        </authorList>
    </citation>
    <scope>NUCLEOTIDE SEQUENCE</scope>
</reference>
<dbReference type="Gramene" id="EES10154">
    <property type="protein sequence ID" value="EES10154"/>
    <property type="gene ID" value="SORBI_3005G195200"/>
</dbReference>
<evidence type="ECO:0000313" key="3">
    <source>
        <dbReference type="Proteomes" id="UP000807115"/>
    </source>
</evidence>
<dbReference type="PANTHER" id="PTHR33167:SF52">
    <property type="entry name" value="EXPRESSED PROTEIN"/>
    <property type="match status" value="1"/>
</dbReference>
<organism evidence="2 3">
    <name type="scientific">Sorghum bicolor</name>
    <name type="common">Sorghum</name>
    <name type="synonym">Sorghum vulgare</name>
    <dbReference type="NCBI Taxonomy" id="4558"/>
    <lineage>
        <taxon>Eukaryota</taxon>
        <taxon>Viridiplantae</taxon>
        <taxon>Streptophyta</taxon>
        <taxon>Embryophyta</taxon>
        <taxon>Tracheophyta</taxon>
        <taxon>Spermatophyta</taxon>
        <taxon>Magnoliopsida</taxon>
        <taxon>Liliopsida</taxon>
        <taxon>Poales</taxon>
        <taxon>Poaceae</taxon>
        <taxon>PACMAD clade</taxon>
        <taxon>Panicoideae</taxon>
        <taxon>Andropogonodae</taxon>
        <taxon>Andropogoneae</taxon>
        <taxon>Sorghinae</taxon>
        <taxon>Sorghum</taxon>
    </lineage>
</organism>
<dbReference type="Gramene" id="EES08880">
    <property type="protein sequence ID" value="EES08880"/>
    <property type="gene ID" value="SORBI_3005G195200"/>
</dbReference>
<proteinExistence type="predicted"/>
<accession>A0A921R145</accession>
<comment type="caution">
    <text evidence="2">The sequence shown here is derived from an EMBL/GenBank/DDBJ whole genome shotgun (WGS) entry which is preliminary data.</text>
</comment>
<dbReference type="EMBL" id="CM027684">
    <property type="protein sequence ID" value="KAG0530722.1"/>
    <property type="molecule type" value="Genomic_DNA"/>
</dbReference>
<dbReference type="AlphaFoldDB" id="A0A921R145"/>
<dbReference type="OrthoDB" id="666348at2759"/>